<evidence type="ECO:0000259" key="1">
    <source>
        <dbReference type="Pfam" id="PF07833"/>
    </source>
</evidence>
<sequence length="742" mass="86083">MKRKVFLIIFIFILFLIAYSLGFSQNDIDKNLSEKNINQENIDKKDIYKEFSITNTTIGSNPYIHIRELFEKLGFSVKWIDKERAVLIYKEKDFVKLTLNDDYFVFNGRLIKHKIRPIIRKDKVYVTADFLNNVFNNFKYESSTELLTFKSPDIFKTSTKLPSVETKEKLDKLIDYSNQMNSYGKDYDTVETIIEGRGSSLNRNLQSKAKNEVNKQSADHSETNIQVQGVDEADIVKTDGSYIYTLNKNNIYIVKGAKDDFRIVNTIHSKDYDPLEFYIKDNKLITIGYFHGVKLDKQEENNKLKIAPDFSNSLKVLVYDISDKSNTSLLRDIELDGNYLSSRLIDNNFYLVANKGVYYGNQEIRPYYKDSVDKKKSFINYEDIRYFPESVYNNYLITLGLDLNNLDSSKVDVNAYLGSGNNMYVSTESMYISQDKYKYNIYNIDENFYNETTSSIFKFNLENGKTIYSNNGEVPGRILNQFSMDEYKGNFRIATTKGDSWRDNESINNVYVLDENLKLIGKTKDLAPGEKIYSVRFMGDKVYVVTFRQIDPFYVIDLTNPKKPEVLGYLKIPGYSSYLHPYDENHIIGIGMDTIDKDGRVLSGGVKISMFDVTDYNNPIELDKIIIGEKGSHTDILHGHKSLLFSKKRNILAFPIYASSYDKGTYKHNFETQGAFVFKIDENYNLKLRGDISHLDKENDYNSYVKRVLFIDNNLYTISNNKIKISNFDTLENIKELSLKDQ</sequence>
<feature type="domain" description="Copper amine oxidase-like N-terminal" evidence="1">
    <location>
        <begin position="56"/>
        <end position="136"/>
    </location>
</feature>
<dbReference type="Pfam" id="PF07833">
    <property type="entry name" value="Cu_amine_oxidN1"/>
    <property type="match status" value="1"/>
</dbReference>
<dbReference type="RefSeq" id="WP_079489814.1">
    <property type="nucleotide sequence ID" value="NZ_FUZT01000002.1"/>
</dbReference>
<name>A0A1T5J855_9FIRM</name>
<organism evidence="2 3">
    <name type="scientific">Maledivibacter halophilus</name>
    <dbReference type="NCBI Taxonomy" id="36842"/>
    <lineage>
        <taxon>Bacteria</taxon>
        <taxon>Bacillati</taxon>
        <taxon>Bacillota</taxon>
        <taxon>Clostridia</taxon>
        <taxon>Peptostreptococcales</taxon>
        <taxon>Caminicellaceae</taxon>
        <taxon>Maledivibacter</taxon>
    </lineage>
</organism>
<keyword evidence="3" id="KW-1185">Reference proteome</keyword>
<dbReference type="EMBL" id="FUZT01000002">
    <property type="protein sequence ID" value="SKC47601.1"/>
    <property type="molecule type" value="Genomic_DNA"/>
</dbReference>
<dbReference type="OrthoDB" id="9778998at2"/>
<dbReference type="InterPro" id="IPR036582">
    <property type="entry name" value="Mao_N_sf"/>
</dbReference>
<reference evidence="2 3" key="1">
    <citation type="submission" date="2017-02" db="EMBL/GenBank/DDBJ databases">
        <authorList>
            <person name="Peterson S.W."/>
        </authorList>
    </citation>
    <scope>NUCLEOTIDE SEQUENCE [LARGE SCALE GENOMIC DNA]</scope>
    <source>
        <strain evidence="2 3">M1</strain>
    </source>
</reference>
<dbReference type="STRING" id="36842.SAMN02194393_00995"/>
<dbReference type="Proteomes" id="UP000190285">
    <property type="component" value="Unassembled WGS sequence"/>
</dbReference>
<gene>
    <name evidence="2" type="ORF">SAMN02194393_00995</name>
</gene>
<accession>A0A1T5J855</accession>
<dbReference type="SUPFAM" id="SSF55383">
    <property type="entry name" value="Copper amine oxidase, domain N"/>
    <property type="match status" value="1"/>
</dbReference>
<dbReference type="InterPro" id="IPR019198">
    <property type="entry name" value="Beta_propeller_containing"/>
</dbReference>
<protein>
    <submittedName>
        <fullName evidence="2">Secreted protein containing C-terminal beta-propeller domain</fullName>
    </submittedName>
</protein>
<dbReference type="Gene3D" id="3.30.457.10">
    <property type="entry name" value="Copper amine oxidase-like, N-terminal domain"/>
    <property type="match status" value="1"/>
</dbReference>
<proteinExistence type="predicted"/>
<evidence type="ECO:0000313" key="3">
    <source>
        <dbReference type="Proteomes" id="UP000190285"/>
    </source>
</evidence>
<dbReference type="InterPro" id="IPR012854">
    <property type="entry name" value="Cu_amine_oxidase-like_N"/>
</dbReference>
<dbReference type="AlphaFoldDB" id="A0A1T5J855"/>
<dbReference type="Pfam" id="PF09826">
    <property type="entry name" value="Beta_propel"/>
    <property type="match status" value="1"/>
</dbReference>
<evidence type="ECO:0000313" key="2">
    <source>
        <dbReference type="EMBL" id="SKC47601.1"/>
    </source>
</evidence>